<organism evidence="1">
    <name type="scientific">uncultured Caudovirales phage</name>
    <dbReference type="NCBI Taxonomy" id="2100421"/>
    <lineage>
        <taxon>Viruses</taxon>
        <taxon>Duplodnaviria</taxon>
        <taxon>Heunggongvirae</taxon>
        <taxon>Uroviricota</taxon>
        <taxon>Caudoviricetes</taxon>
        <taxon>Peduoviridae</taxon>
        <taxon>Maltschvirus</taxon>
        <taxon>Maltschvirus maltsch</taxon>
    </lineage>
</organism>
<proteinExistence type="predicted"/>
<name>A0A6J5S2Q3_9CAUD</name>
<reference evidence="1" key="1">
    <citation type="submission" date="2020-05" db="EMBL/GenBank/DDBJ databases">
        <authorList>
            <person name="Chiriac C."/>
            <person name="Salcher M."/>
            <person name="Ghai R."/>
            <person name="Kavagutti S V."/>
        </authorList>
    </citation>
    <scope>NUCLEOTIDE SEQUENCE</scope>
</reference>
<dbReference type="EMBL" id="LR797308">
    <property type="protein sequence ID" value="CAB4201989.1"/>
    <property type="molecule type" value="Genomic_DNA"/>
</dbReference>
<evidence type="ECO:0000313" key="1">
    <source>
        <dbReference type="EMBL" id="CAB4201989.1"/>
    </source>
</evidence>
<gene>
    <name evidence="1" type="ORF">UFOVP1361_18</name>
</gene>
<sequence>MFNIGDIVYVKDGFIENGFIAPCSYCQIMAIEKKLAILKTQHHGDIVKMIHEINHLEVTSKRS</sequence>
<protein>
    <submittedName>
        <fullName evidence="1">Uncharacterized protein</fullName>
    </submittedName>
</protein>
<accession>A0A6J5S2Q3</accession>